<evidence type="ECO:0000313" key="2">
    <source>
        <dbReference type="EMBL" id="EHP46757.1"/>
    </source>
</evidence>
<dbReference type="STRING" id="742817.HMPREF9449_02374"/>
<accession>H1DIZ5</accession>
<dbReference type="GeneID" id="98069914"/>
<dbReference type="HOGENOM" id="CLU_1287788_0_0_10"/>
<keyword evidence="3" id="KW-1185">Reference proteome</keyword>
<sequence length="214" mass="25386">MRKIHIIERLNYWCKRYKDLIQTIGIITAIVVVFFTWENTIISKKLLKITQEQQNNKEYPILEFHVIDSLDQIRISAINEDIRIQRIRAFFPKNIFNKDDDEWIIEHPALTLYLAVFKYKLAEIAEENIYNDSNTVVIGDFGFPVGFEINYIQYGKSKVINGLYVIEGVVQKNTYSKILLKGILFDHYSTEKEIKIELENLGKIYKDRLFRQQN</sequence>
<dbReference type="PATRIC" id="fig|742817.3.peg.2541"/>
<protein>
    <submittedName>
        <fullName evidence="2">Uncharacterized protein</fullName>
    </submittedName>
</protein>
<proteinExistence type="predicted"/>
<comment type="caution">
    <text evidence="2">The sequence shown here is derived from an EMBL/GenBank/DDBJ whole genome shotgun (WGS) entry which is preliminary data.</text>
</comment>
<feature type="transmembrane region" description="Helical" evidence="1">
    <location>
        <begin position="20"/>
        <end position="37"/>
    </location>
</feature>
<dbReference type="EMBL" id="ADMC01000025">
    <property type="protein sequence ID" value="EHP46757.1"/>
    <property type="molecule type" value="Genomic_DNA"/>
</dbReference>
<name>H1DIZ5_9BACT</name>
<dbReference type="RefSeq" id="WP_009137520.1">
    <property type="nucleotide sequence ID" value="NZ_JH594596.1"/>
</dbReference>
<evidence type="ECO:0000313" key="3">
    <source>
        <dbReference type="Proteomes" id="UP000004892"/>
    </source>
</evidence>
<keyword evidence="1" id="KW-0472">Membrane</keyword>
<dbReference type="Proteomes" id="UP000004892">
    <property type="component" value="Unassembled WGS sequence"/>
</dbReference>
<reference evidence="2 3" key="1">
    <citation type="submission" date="2012-01" db="EMBL/GenBank/DDBJ databases">
        <title>The Genome Sequence of Odoribacter laneus YIT 12061.</title>
        <authorList>
            <consortium name="The Broad Institute Genome Sequencing Platform"/>
            <person name="Earl A."/>
            <person name="Ward D."/>
            <person name="Feldgarden M."/>
            <person name="Gevers D."/>
            <person name="Morotomi M."/>
            <person name="Young S.K."/>
            <person name="Zeng Q."/>
            <person name="Gargeya S."/>
            <person name="Fitzgerald M."/>
            <person name="Haas B."/>
            <person name="Abouelleil A."/>
            <person name="Alvarado L."/>
            <person name="Arachchi H.M."/>
            <person name="Berlin A."/>
            <person name="Chapman S.B."/>
            <person name="Gearin G."/>
            <person name="Goldberg J."/>
            <person name="Griggs A."/>
            <person name="Gujja S."/>
            <person name="Hansen M."/>
            <person name="Heiman D."/>
            <person name="Howarth C."/>
            <person name="Larimer J."/>
            <person name="Lui A."/>
            <person name="MacDonald P.J.P."/>
            <person name="McCowen C."/>
            <person name="Montmayeur A."/>
            <person name="Murphy C."/>
            <person name="Neiman D."/>
            <person name="Pearson M."/>
            <person name="Priest M."/>
            <person name="Roberts A."/>
            <person name="Saif S."/>
            <person name="Shea T."/>
            <person name="Sisk P."/>
            <person name="Stolte C."/>
            <person name="Sykes S."/>
            <person name="Wortman J."/>
            <person name="Nusbaum C."/>
            <person name="Birren B."/>
        </authorList>
    </citation>
    <scope>NUCLEOTIDE SEQUENCE [LARGE SCALE GENOMIC DNA]</scope>
    <source>
        <strain evidence="2 3">YIT 12061</strain>
    </source>
</reference>
<gene>
    <name evidence="2" type="ORF">HMPREF9449_02374</name>
</gene>
<evidence type="ECO:0000256" key="1">
    <source>
        <dbReference type="SAM" id="Phobius"/>
    </source>
</evidence>
<keyword evidence="1" id="KW-1133">Transmembrane helix</keyword>
<organism evidence="2 3">
    <name type="scientific">Odoribacter laneus YIT 12061</name>
    <dbReference type="NCBI Taxonomy" id="742817"/>
    <lineage>
        <taxon>Bacteria</taxon>
        <taxon>Pseudomonadati</taxon>
        <taxon>Bacteroidota</taxon>
        <taxon>Bacteroidia</taxon>
        <taxon>Bacteroidales</taxon>
        <taxon>Odoribacteraceae</taxon>
        <taxon>Odoribacter</taxon>
    </lineage>
</organism>
<dbReference type="AlphaFoldDB" id="H1DIZ5"/>
<keyword evidence="1" id="KW-0812">Transmembrane</keyword>